<dbReference type="Gene3D" id="1.20.1250.20">
    <property type="entry name" value="MFS general substrate transporter like domains"/>
    <property type="match status" value="2"/>
</dbReference>
<evidence type="ECO:0000256" key="3">
    <source>
        <dbReference type="SAM" id="Phobius"/>
    </source>
</evidence>
<dbReference type="InterPro" id="IPR011701">
    <property type="entry name" value="MFS"/>
</dbReference>
<feature type="transmembrane region" description="Helical" evidence="3">
    <location>
        <begin position="374"/>
        <end position="396"/>
    </location>
</feature>
<dbReference type="EMBL" id="ML737588">
    <property type="protein sequence ID" value="KAE8368128.1"/>
    <property type="molecule type" value="Genomic_DNA"/>
</dbReference>
<proteinExistence type="inferred from homology"/>
<dbReference type="Proteomes" id="UP000326268">
    <property type="component" value="Unassembled WGS sequence"/>
</dbReference>
<dbReference type="InterPro" id="IPR050327">
    <property type="entry name" value="Proton-linked_MCT"/>
</dbReference>
<comment type="subcellular location">
    <subcellularLocation>
        <location evidence="1">Membrane</location>
        <topology evidence="1">Multi-pass membrane protein</topology>
    </subcellularLocation>
</comment>
<feature type="transmembrane region" description="Helical" evidence="3">
    <location>
        <begin position="88"/>
        <end position="106"/>
    </location>
</feature>
<feature type="transmembrane region" description="Helical" evidence="3">
    <location>
        <begin position="147"/>
        <end position="168"/>
    </location>
</feature>
<feature type="transmembrane region" description="Helical" evidence="3">
    <location>
        <begin position="175"/>
        <end position="194"/>
    </location>
</feature>
<gene>
    <name evidence="4" type="ORF">BDV27DRAFT_154298</name>
</gene>
<protein>
    <submittedName>
        <fullName evidence="4">MFS general substrate transporter</fullName>
    </submittedName>
</protein>
<evidence type="ECO:0000313" key="5">
    <source>
        <dbReference type="Proteomes" id="UP000326268"/>
    </source>
</evidence>
<evidence type="ECO:0000313" key="4">
    <source>
        <dbReference type="EMBL" id="KAE8368128.1"/>
    </source>
</evidence>
<dbReference type="AlphaFoldDB" id="A0A5N7AFN3"/>
<feature type="transmembrane region" description="Helical" evidence="3">
    <location>
        <begin position="248"/>
        <end position="266"/>
    </location>
</feature>
<dbReference type="PANTHER" id="PTHR11360">
    <property type="entry name" value="MONOCARBOXYLATE TRANSPORTER"/>
    <property type="match status" value="1"/>
</dbReference>
<reference evidence="4 5" key="1">
    <citation type="submission" date="2019-04" db="EMBL/GenBank/DDBJ databases">
        <title>Friends and foes A comparative genomics studyof 23 Aspergillus species from section Flavi.</title>
        <authorList>
            <consortium name="DOE Joint Genome Institute"/>
            <person name="Kjaerbolling I."/>
            <person name="Vesth T."/>
            <person name="Frisvad J.C."/>
            <person name="Nybo J.L."/>
            <person name="Theobald S."/>
            <person name="Kildgaard S."/>
            <person name="Isbrandt T."/>
            <person name="Kuo A."/>
            <person name="Sato A."/>
            <person name="Lyhne E.K."/>
            <person name="Kogle M.E."/>
            <person name="Wiebenga A."/>
            <person name="Kun R.S."/>
            <person name="Lubbers R.J."/>
            <person name="Makela M.R."/>
            <person name="Barry K."/>
            <person name="Chovatia M."/>
            <person name="Clum A."/>
            <person name="Daum C."/>
            <person name="Haridas S."/>
            <person name="He G."/>
            <person name="LaButti K."/>
            <person name="Lipzen A."/>
            <person name="Mondo S."/>
            <person name="Riley R."/>
            <person name="Salamov A."/>
            <person name="Simmons B.A."/>
            <person name="Magnuson J.K."/>
            <person name="Henrissat B."/>
            <person name="Mortensen U.H."/>
            <person name="Larsen T.O."/>
            <person name="Devries R.P."/>
            <person name="Grigoriev I.V."/>
            <person name="Machida M."/>
            <person name="Baker S.E."/>
            <person name="Andersen M.R."/>
        </authorList>
    </citation>
    <scope>NUCLEOTIDE SEQUENCE [LARGE SCALE GENOMIC DNA]</scope>
    <source>
        <strain evidence="4 5">CBS 763.97</strain>
    </source>
</reference>
<dbReference type="OrthoDB" id="2213137at2759"/>
<feature type="transmembrane region" description="Helical" evidence="3">
    <location>
        <begin position="416"/>
        <end position="437"/>
    </location>
</feature>
<comment type="similarity">
    <text evidence="2">Belongs to the major facilitator superfamily. Monocarboxylate porter (TC 2.A.1.13) family.</text>
</comment>
<dbReference type="GeneID" id="43656383"/>
<dbReference type="InterPro" id="IPR036259">
    <property type="entry name" value="MFS_trans_sf"/>
</dbReference>
<dbReference type="PANTHER" id="PTHR11360:SF287">
    <property type="entry name" value="MFS MONOCARBOXYLATE TRANSPORTER"/>
    <property type="match status" value="1"/>
</dbReference>
<sequence>MREENKHEDALGLHSHTKNEPLDLEYSDGILSQSLAPIDQGRRAWTVLIAGVIFEALFWGFPMCFGIFQNYYSTVPEFQKDNSKIPLIGTLAQSLYYLGAPFSAIITRTFPKYQRQQIWVGWLLCIVSLLAASFMKSVSGLTGTQGFLYGFGFVALSYPIVSMVNEWWVVRKGMAFGLISASSGLTGAFMPFIIESVLNKYGYQTTLRACAVALAVLTAPLLPLFRGRLPVAETSKVARIDWSFLKRPLFWFYGSAILIQGLGFFFPSVYLPSYAAAVDIPPMQGALLLAVMCIAQVLGQFTFGYLSDKRFSVDSLSITCCVSAAIAAFIFWGLAQSIAFLVVFSILHGFFGYGFGTMRVAMGRAVSDEQSTIFATYALFVFLQGVGNILVTPLSAALISSPPTHDHFGIGKYEGIVILTGTSSVLAGILIGVWLGFRIISNLYKQSN</sequence>
<keyword evidence="5" id="KW-1185">Reference proteome</keyword>
<organism evidence="4 5">
    <name type="scientific">Aspergillus caelatus</name>
    <dbReference type="NCBI Taxonomy" id="61420"/>
    <lineage>
        <taxon>Eukaryota</taxon>
        <taxon>Fungi</taxon>
        <taxon>Dikarya</taxon>
        <taxon>Ascomycota</taxon>
        <taxon>Pezizomycotina</taxon>
        <taxon>Eurotiomycetes</taxon>
        <taxon>Eurotiomycetidae</taxon>
        <taxon>Eurotiales</taxon>
        <taxon>Aspergillaceae</taxon>
        <taxon>Aspergillus</taxon>
        <taxon>Aspergillus subgen. Circumdati</taxon>
    </lineage>
</organism>
<dbReference type="GO" id="GO:0016020">
    <property type="term" value="C:membrane"/>
    <property type="evidence" value="ECO:0007669"/>
    <property type="project" value="UniProtKB-SubCell"/>
</dbReference>
<evidence type="ECO:0000256" key="1">
    <source>
        <dbReference type="ARBA" id="ARBA00004141"/>
    </source>
</evidence>
<name>A0A5N7AFN3_9EURO</name>
<dbReference type="Pfam" id="PF07690">
    <property type="entry name" value="MFS_1"/>
    <property type="match status" value="1"/>
</dbReference>
<dbReference type="GO" id="GO:0022857">
    <property type="term" value="F:transmembrane transporter activity"/>
    <property type="evidence" value="ECO:0007669"/>
    <property type="project" value="InterPro"/>
</dbReference>
<feature type="transmembrane region" description="Helical" evidence="3">
    <location>
        <begin position="118"/>
        <end position="135"/>
    </location>
</feature>
<feature type="transmembrane region" description="Helical" evidence="3">
    <location>
        <begin position="286"/>
        <end position="306"/>
    </location>
</feature>
<dbReference type="SUPFAM" id="SSF103473">
    <property type="entry name" value="MFS general substrate transporter"/>
    <property type="match status" value="1"/>
</dbReference>
<feature type="transmembrane region" description="Helical" evidence="3">
    <location>
        <begin position="313"/>
        <end position="332"/>
    </location>
</feature>
<feature type="transmembrane region" description="Helical" evidence="3">
    <location>
        <begin position="206"/>
        <end position="227"/>
    </location>
</feature>
<evidence type="ECO:0000256" key="2">
    <source>
        <dbReference type="ARBA" id="ARBA00006727"/>
    </source>
</evidence>
<keyword evidence="3" id="KW-1133">Transmembrane helix</keyword>
<keyword evidence="3" id="KW-0472">Membrane</keyword>
<feature type="transmembrane region" description="Helical" evidence="3">
    <location>
        <begin position="44"/>
        <end position="68"/>
    </location>
</feature>
<accession>A0A5N7AFN3</accession>
<keyword evidence="3" id="KW-0812">Transmembrane</keyword>
<dbReference type="RefSeq" id="XP_031931209.1">
    <property type="nucleotide sequence ID" value="XM_032071937.1"/>
</dbReference>
<feature type="transmembrane region" description="Helical" evidence="3">
    <location>
        <begin position="338"/>
        <end position="362"/>
    </location>
</feature>